<dbReference type="NCBIfam" id="NF010352">
    <property type="entry name" value="PRK13780.1"/>
    <property type="match status" value="1"/>
</dbReference>
<evidence type="ECO:0000313" key="12">
    <source>
        <dbReference type="Proteomes" id="UP000031847"/>
    </source>
</evidence>
<accession>A0A0B8QSU9</accession>
<evidence type="ECO:0000256" key="5">
    <source>
        <dbReference type="ARBA" id="ARBA00022490"/>
    </source>
</evidence>
<keyword evidence="7" id="KW-0813">Transport</keyword>
<dbReference type="InterPro" id="IPR000032">
    <property type="entry name" value="HPr-like"/>
</dbReference>
<organism evidence="11 12">
    <name type="scientific">Lactococcus lactis subsp. lactis</name>
    <name type="common">Streptococcus lactis</name>
    <dbReference type="NCBI Taxonomy" id="1360"/>
    <lineage>
        <taxon>Bacteria</taxon>
        <taxon>Bacillati</taxon>
        <taxon>Bacillota</taxon>
        <taxon>Bacilli</taxon>
        <taxon>Lactobacillales</taxon>
        <taxon>Streptococcaceae</taxon>
        <taxon>Lactococcus</taxon>
    </lineage>
</organism>
<dbReference type="PANTHER" id="PTHR33705">
    <property type="entry name" value="PHOSPHOCARRIER PROTEIN HPR"/>
    <property type="match status" value="1"/>
</dbReference>
<keyword evidence="6" id="KW-0597">Phosphoprotein</keyword>
<comment type="subcellular location">
    <subcellularLocation>
        <location evidence="2">Cytoplasm</location>
    </subcellularLocation>
</comment>
<dbReference type="PRINTS" id="PR00107">
    <property type="entry name" value="PHOSPHOCPHPR"/>
</dbReference>
<dbReference type="InterPro" id="IPR001020">
    <property type="entry name" value="PTS_HPr_His_P_site"/>
</dbReference>
<dbReference type="PROSITE" id="PS51350">
    <property type="entry name" value="PTS_HPR_DOM"/>
    <property type="match status" value="1"/>
</dbReference>
<dbReference type="PROSITE" id="PS00589">
    <property type="entry name" value="PTS_HPR_SER"/>
    <property type="match status" value="1"/>
</dbReference>
<dbReference type="EMBL" id="BBSI01000041">
    <property type="protein sequence ID" value="GAM81766.1"/>
    <property type="molecule type" value="Genomic_DNA"/>
</dbReference>
<dbReference type="AlphaFoldDB" id="A0A0B8QSU9"/>
<evidence type="ECO:0000256" key="4">
    <source>
        <dbReference type="ARBA" id="ARBA00020422"/>
    </source>
</evidence>
<keyword evidence="11" id="KW-0808">Transferase</keyword>
<name>A0A0B8QSU9_LACLL</name>
<evidence type="ECO:0000256" key="9">
    <source>
        <dbReference type="ARBA" id="ARBA00024781"/>
    </source>
</evidence>
<evidence type="ECO:0000256" key="2">
    <source>
        <dbReference type="ARBA" id="ARBA00004496"/>
    </source>
</evidence>
<dbReference type="Proteomes" id="UP000031847">
    <property type="component" value="Unassembled WGS sequence"/>
</dbReference>
<dbReference type="Gene3D" id="3.30.1340.10">
    <property type="entry name" value="HPr-like"/>
    <property type="match status" value="1"/>
</dbReference>
<evidence type="ECO:0000313" key="11">
    <source>
        <dbReference type="EMBL" id="GAM81766.1"/>
    </source>
</evidence>
<feature type="domain" description="HPr" evidence="10">
    <location>
        <begin position="11"/>
        <end position="98"/>
    </location>
</feature>
<comment type="function">
    <text evidence="1">General (non sugar-specific) component of the phosphoenolpyruvate-dependent sugar phosphotransferase system (sugar PTS). This major carbohydrate active-transport system catalyzes the phosphorylation of incoming sugar substrates concomitantly with their translocation across the cell membrane. The phosphoryl group from phosphoenolpyruvate (PEP) is transferred to the phosphoryl carrier protein HPr by enzyme I. Phospho-HPr then transfers it to the PTS EIIA domain.</text>
</comment>
<gene>
    <name evidence="11" type="ORF">JCM5805K_2891</name>
</gene>
<dbReference type="CDD" id="cd00367">
    <property type="entry name" value="PTS-HPr_like"/>
    <property type="match status" value="1"/>
</dbReference>
<evidence type="ECO:0000259" key="10">
    <source>
        <dbReference type="PROSITE" id="PS51350"/>
    </source>
</evidence>
<dbReference type="PANTHER" id="PTHR33705:SF2">
    <property type="entry name" value="PHOSPHOCARRIER PROTEIN NPR"/>
    <property type="match status" value="1"/>
</dbReference>
<evidence type="ECO:0000256" key="7">
    <source>
        <dbReference type="ARBA" id="ARBA00022597"/>
    </source>
</evidence>
<comment type="caution">
    <text evidence="11">The sequence shown here is derived from an EMBL/GenBank/DDBJ whole genome shotgun (WGS) entry which is preliminary data.</text>
</comment>
<reference evidence="11 12" key="1">
    <citation type="submission" date="2015-01" db="EMBL/GenBank/DDBJ databases">
        <title>Lactococcus lactis subsp.lactis JCM 5805 whole genome shotgun sequence.</title>
        <authorList>
            <person name="Fujii T."/>
            <person name="Tomita Y."/>
            <person name="Ikushima S."/>
            <person name="Fujiwara D."/>
        </authorList>
    </citation>
    <scope>NUCLEOTIDE SEQUENCE [LARGE SCALE GENOMIC DNA]</scope>
    <source>
        <strain evidence="11 12">JCM 5805</strain>
    </source>
</reference>
<keyword evidence="8" id="KW-0598">Phosphotransferase system</keyword>
<dbReference type="InterPro" id="IPR035895">
    <property type="entry name" value="HPr-like_sf"/>
</dbReference>
<dbReference type="InterPro" id="IPR050399">
    <property type="entry name" value="HPr"/>
</dbReference>
<evidence type="ECO:0000256" key="1">
    <source>
        <dbReference type="ARBA" id="ARBA00003681"/>
    </source>
</evidence>
<keyword evidence="5" id="KW-0963">Cytoplasm</keyword>
<evidence type="ECO:0000256" key="6">
    <source>
        <dbReference type="ARBA" id="ARBA00022553"/>
    </source>
</evidence>
<dbReference type="SUPFAM" id="SSF55594">
    <property type="entry name" value="HPr-like"/>
    <property type="match status" value="1"/>
</dbReference>
<proteinExistence type="inferred from homology"/>
<dbReference type="NCBIfam" id="TIGR01003">
    <property type="entry name" value="PTS_HPr_family"/>
    <property type="match status" value="1"/>
</dbReference>
<protein>
    <recommendedName>
        <fullName evidence="4">Phosphocarrier protein HPr</fullName>
    </recommendedName>
</protein>
<dbReference type="GO" id="GO:0016740">
    <property type="term" value="F:transferase activity"/>
    <property type="evidence" value="ECO:0007669"/>
    <property type="project" value="UniProtKB-KW"/>
</dbReference>
<dbReference type="Pfam" id="PF00381">
    <property type="entry name" value="PTS-HPr"/>
    <property type="match status" value="1"/>
</dbReference>
<dbReference type="GO" id="GO:0005737">
    <property type="term" value="C:cytoplasm"/>
    <property type="evidence" value="ECO:0007669"/>
    <property type="project" value="UniProtKB-SubCell"/>
</dbReference>
<sequence>MKKHLRRTIKMASKEFHIVAETGIHARPATLLVQTASKFTSEITLEYKGKSVNLKSIMGVMSLGVGQGADVTISAEGADADDAISTIAETMTKEGLAE</sequence>
<evidence type="ECO:0000256" key="3">
    <source>
        <dbReference type="ARBA" id="ARBA00010736"/>
    </source>
</evidence>
<evidence type="ECO:0000256" key="8">
    <source>
        <dbReference type="ARBA" id="ARBA00022683"/>
    </source>
</evidence>
<comment type="function">
    <text evidence="9">P-Ser-HPr interacts with the catabolite control protein A (CcpA), forming a complex that binds to DNA at the catabolite response elements cre, operator sites preceding a large number of catabolite-regulated genes. Thus, P-Ser-HPr is a corepressor in carbon catabolite repression (CCR), a mechanism that allows bacteria to coordinate and optimize the utilization of available carbon sources. P-Ser-HPr also plays a role in inducer exclusion, in which it probably interacts with several non-PTS permeases and inhibits their transport activity.</text>
</comment>
<dbReference type="GO" id="GO:0009401">
    <property type="term" value="P:phosphoenolpyruvate-dependent sugar phosphotransferase system"/>
    <property type="evidence" value="ECO:0007669"/>
    <property type="project" value="UniProtKB-KW"/>
</dbReference>
<dbReference type="InterPro" id="IPR002114">
    <property type="entry name" value="PTS_HPr_Ser_P_site"/>
</dbReference>
<keyword evidence="7" id="KW-0762">Sugar transport</keyword>
<comment type="similarity">
    <text evidence="3">Belongs to the HPr family.</text>
</comment>
<dbReference type="PROSITE" id="PS00369">
    <property type="entry name" value="PTS_HPR_HIS"/>
    <property type="match status" value="1"/>
</dbReference>